<keyword evidence="4" id="KW-0131">Cell cycle</keyword>
<dbReference type="SUPFAM" id="SSF56436">
    <property type="entry name" value="C-type lectin-like"/>
    <property type="match status" value="3"/>
</dbReference>
<dbReference type="GO" id="GO:0032991">
    <property type="term" value="C:protein-containing complex"/>
    <property type="evidence" value="ECO:0007669"/>
    <property type="project" value="UniProtKB-ARBA"/>
</dbReference>
<keyword evidence="3" id="KW-1015">Disulfide bond</keyword>
<dbReference type="InterPro" id="IPR035912">
    <property type="entry name" value="EHR_sf"/>
</dbReference>
<evidence type="ECO:0000256" key="4">
    <source>
        <dbReference type="ARBA" id="ARBA00023306"/>
    </source>
</evidence>
<evidence type="ECO:0000256" key="1">
    <source>
        <dbReference type="ARBA" id="ARBA00007491"/>
    </source>
</evidence>
<dbReference type="SUPFAM" id="SSF57535">
    <property type="entry name" value="Complement control module/SCR domain"/>
    <property type="match status" value="1"/>
</dbReference>
<comment type="similarity">
    <text evidence="1">Belongs to the E(R) family.</text>
</comment>
<name>A0A7R9CEE1_TIMCR</name>
<dbReference type="InterPro" id="IPR001304">
    <property type="entry name" value="C-type_lectin-like"/>
</dbReference>
<dbReference type="InterPro" id="IPR000781">
    <property type="entry name" value="ERH"/>
</dbReference>
<organism evidence="8">
    <name type="scientific">Timema cristinae</name>
    <name type="common">Walking stick</name>
    <dbReference type="NCBI Taxonomy" id="61476"/>
    <lineage>
        <taxon>Eukaryota</taxon>
        <taxon>Metazoa</taxon>
        <taxon>Ecdysozoa</taxon>
        <taxon>Arthropoda</taxon>
        <taxon>Hexapoda</taxon>
        <taxon>Insecta</taxon>
        <taxon>Pterygota</taxon>
        <taxon>Neoptera</taxon>
        <taxon>Polyneoptera</taxon>
        <taxon>Phasmatodea</taxon>
        <taxon>Timematodea</taxon>
        <taxon>Timematoidea</taxon>
        <taxon>Timematidae</taxon>
        <taxon>Timema</taxon>
    </lineage>
</organism>
<dbReference type="Pfam" id="PF00059">
    <property type="entry name" value="Lectin_C"/>
    <property type="match status" value="1"/>
</dbReference>
<protein>
    <submittedName>
        <fullName evidence="8">Uncharacterized protein</fullName>
    </submittedName>
</protein>
<dbReference type="SMART" id="SM00034">
    <property type="entry name" value="CLECT"/>
    <property type="match status" value="3"/>
</dbReference>
<feature type="region of interest" description="Disordered" evidence="5">
    <location>
        <begin position="278"/>
        <end position="311"/>
    </location>
</feature>
<keyword evidence="2" id="KW-0732">Signal</keyword>
<evidence type="ECO:0000259" key="7">
    <source>
        <dbReference type="PROSITE" id="PS50234"/>
    </source>
</evidence>
<reference evidence="8" key="1">
    <citation type="submission" date="2020-11" db="EMBL/GenBank/DDBJ databases">
        <authorList>
            <person name="Tran Van P."/>
        </authorList>
    </citation>
    <scope>NUCLEOTIDE SEQUENCE</scope>
</reference>
<feature type="region of interest" description="Disordered" evidence="5">
    <location>
        <begin position="182"/>
        <end position="262"/>
    </location>
</feature>
<dbReference type="CDD" id="cd00198">
    <property type="entry name" value="vWFA"/>
    <property type="match status" value="1"/>
</dbReference>
<feature type="compositionally biased region" description="Polar residues" evidence="5">
    <location>
        <begin position="324"/>
        <end position="357"/>
    </location>
</feature>
<dbReference type="CDD" id="cd00033">
    <property type="entry name" value="CCP"/>
    <property type="match status" value="1"/>
</dbReference>
<dbReference type="SUPFAM" id="SSF53300">
    <property type="entry name" value="vWA-like"/>
    <property type="match status" value="1"/>
</dbReference>
<evidence type="ECO:0000256" key="5">
    <source>
        <dbReference type="SAM" id="MobiDB-lite"/>
    </source>
</evidence>
<evidence type="ECO:0000256" key="2">
    <source>
        <dbReference type="ARBA" id="ARBA00022729"/>
    </source>
</evidence>
<feature type="compositionally biased region" description="Polar residues" evidence="5">
    <location>
        <begin position="364"/>
        <end position="375"/>
    </location>
</feature>
<proteinExistence type="inferred from homology"/>
<accession>A0A7R9CEE1</accession>
<dbReference type="SUPFAM" id="SSF143875">
    <property type="entry name" value="ERH-like"/>
    <property type="match status" value="1"/>
</dbReference>
<dbReference type="Gene3D" id="3.10.100.10">
    <property type="entry name" value="Mannose-Binding Protein A, subunit A"/>
    <property type="match status" value="3"/>
</dbReference>
<dbReference type="PANTHER" id="PTHR12373">
    <property type="entry name" value="ENHANCER OF RUDIMENTARY ERH"/>
    <property type="match status" value="1"/>
</dbReference>
<dbReference type="InterPro" id="IPR002035">
    <property type="entry name" value="VWF_A"/>
</dbReference>
<dbReference type="SMART" id="SM00327">
    <property type="entry name" value="VWA"/>
    <property type="match status" value="1"/>
</dbReference>
<dbReference type="InterPro" id="IPR016186">
    <property type="entry name" value="C-type_lectin-like/link_sf"/>
</dbReference>
<dbReference type="CDD" id="cd00037">
    <property type="entry name" value="CLECT"/>
    <property type="match status" value="3"/>
</dbReference>
<dbReference type="FunFam" id="3.30.2260.10:FF:000001">
    <property type="entry name" value="Enhancer of rudimentary homolog"/>
    <property type="match status" value="1"/>
</dbReference>
<feature type="domain" description="C-type lectin" evidence="6">
    <location>
        <begin position="785"/>
        <end position="910"/>
    </location>
</feature>
<dbReference type="SMART" id="SM00032">
    <property type="entry name" value="CCP"/>
    <property type="match status" value="1"/>
</dbReference>
<dbReference type="PROSITE" id="PS01290">
    <property type="entry name" value="ER"/>
    <property type="match status" value="1"/>
</dbReference>
<evidence type="ECO:0000256" key="3">
    <source>
        <dbReference type="ARBA" id="ARBA00023157"/>
    </source>
</evidence>
<dbReference type="PROSITE" id="PS50234">
    <property type="entry name" value="VWFA"/>
    <property type="match status" value="1"/>
</dbReference>
<feature type="region of interest" description="Disordered" evidence="5">
    <location>
        <begin position="324"/>
        <end position="375"/>
    </location>
</feature>
<dbReference type="PANTHER" id="PTHR12373:SF0">
    <property type="entry name" value="ENHANCER OF RUDIMENTARY HOMOLOG"/>
    <property type="match status" value="1"/>
</dbReference>
<feature type="compositionally biased region" description="Polar residues" evidence="5">
    <location>
        <begin position="234"/>
        <end position="262"/>
    </location>
</feature>
<dbReference type="InterPro" id="IPR016187">
    <property type="entry name" value="CTDL_fold"/>
</dbReference>
<dbReference type="PROSITE" id="PS50041">
    <property type="entry name" value="C_TYPE_LECTIN_2"/>
    <property type="match status" value="2"/>
</dbReference>
<dbReference type="Pfam" id="PF01133">
    <property type="entry name" value="ER"/>
    <property type="match status" value="1"/>
</dbReference>
<dbReference type="Pfam" id="PF00092">
    <property type="entry name" value="VWA"/>
    <property type="match status" value="1"/>
</dbReference>
<dbReference type="InterPro" id="IPR035976">
    <property type="entry name" value="Sushi/SCR/CCP_sf"/>
</dbReference>
<dbReference type="InterPro" id="IPR036465">
    <property type="entry name" value="vWFA_dom_sf"/>
</dbReference>
<dbReference type="InterPro" id="IPR000436">
    <property type="entry name" value="Sushi_SCR_CCP_dom"/>
</dbReference>
<feature type="domain" description="C-type lectin" evidence="6">
    <location>
        <begin position="929"/>
        <end position="1066"/>
    </location>
</feature>
<evidence type="ECO:0000259" key="6">
    <source>
        <dbReference type="PROSITE" id="PS50041"/>
    </source>
</evidence>
<dbReference type="Gene3D" id="3.40.50.410">
    <property type="entry name" value="von Willebrand factor, type A domain"/>
    <property type="match status" value="1"/>
</dbReference>
<gene>
    <name evidence="8" type="ORF">TCEB3V08_LOCUS2163</name>
</gene>
<sequence>MQSSRGLGNHGYESYEPCCSLAALMSHTIMLIQSGNKPETRTYSDYESVNECMEGVCKIYEEHLKQQNPNTPSITYDISQLFDFIDQVADLSCLVYQKSTNTYAPYNKDWIKEKIYVLLRRQARSHVGRAKLFNHACTTSCIGTRRVVLHISTSWSTAAEHTTINRLVVALYCGGVQSRHIAPQSHTSPEYNGAMSQSHTTPEYHEAMSQSHTTPEYHEATSQSHTTPEYHEAMSQSHTTLEYREATSQSHTTPEYNGSMSLSHTTLEYNGAMSQSHTTLEYHEATSQSHTTPEYREVTSQSHTTPEYNGAMSQSHTTLEYNGTMSQSHTTPVYNGSMSQSHTTPEYYEATSQSHTTPEYHGVMTQSKHLQSSPFNSDQITPLDDSTGTDISQEQKVKLPKLATFTIVQNSDTNIPHDKASWTTLLKSSDSRLLRLGLTETPTSTPSDDIHNHVWVTPSKSSHSRLLRLGLTETPTSTPSDDIHNHVWVTPSKFSDSRLLRLGLTETPTSTPSDDLHKHTWNTLQGNDQETFPKHCEYLRMPINTNSTVAGLPVHREGERNKRQDLSSSVIKMTVQGLFMFFLSLMFFHQAKSVKLTDDESNPLTESFVYKETQLILFAEKVTWSEANAICPSYSSKLAVIDTMDKAVFLAASLADSNIREFKVLTSLDDSNIREFKVLTSLDDSNIQHNDYWVGGRQIHGIWTWTAYDLNIPLHPGVDRFPPWARLAKRISKECLALSRHGHDEPLFVDLDFELITTSAFANYATEAGVSTLPHKPVPSRWLRQDGSTYVLYHGRVSWQDAVSFCREQDSRLGVVKSLGVAQAISQAMTHTRPDLESVWLGASNEYGHWTWVSTGERLSSKKDPLSNYPPWRYNSTRKEQGCVLLDRHVCDHTVFLEVNCDRLRNFVCEHYKESTAVSWVPDEVQFEHDNRSMVLHVTKKNWQQASDTCMSRGTRLVTLHDMGTVSALMAAMTDHPNGERFCDSLAMLPEVKHVWIGGEVNQGVWLWSAPWIPVPVHKGKKDSFPPWCETGVDPATPCLNLDRREHAKPVMYGLGCYNKQPFVCEVDCTNPGRIAQGKWACAPAQPPYTQSCSLECEPGTVGFGTRNMRCSKTGWSGLDDSVAFPKCLHTHLASKHLLKLLSMYEDYGFIFLIDDSGEKRDSAYVTALQLISGVVRNFPISDDRPAGVISLGTSPPVNLPYNQTNTCDFLKALTRMGKHRVHKKLLLEQGFKLARDQINHKQPGRKTIMVCITDGSSATDRKLVIKSLKKEGHVVLVVRINRNQFSQQMSLPTVTPDNRLNYVTLEDYKTFTDLALKLTGDAEPMLPGLNLTDILVSARLLPKISKNGEQKQIFKIIIKEFRTKAPLRLTEPRYGSAQGSVSPHHVYPYQVSTQQVYFKWRMVHLSGFEDWDPC</sequence>
<feature type="compositionally biased region" description="Polar residues" evidence="5">
    <location>
        <begin position="184"/>
        <end position="201"/>
    </location>
</feature>
<dbReference type="Gene3D" id="3.30.2260.10">
    <property type="entry name" value="Enhancer of rudimentary"/>
    <property type="match status" value="1"/>
</dbReference>
<evidence type="ECO:0000313" key="8">
    <source>
        <dbReference type="EMBL" id="CAD7394234.1"/>
    </source>
</evidence>
<feature type="compositionally biased region" description="Polar residues" evidence="5">
    <location>
        <begin position="208"/>
        <end position="227"/>
    </location>
</feature>
<feature type="domain" description="VWFA" evidence="7">
    <location>
        <begin position="1149"/>
        <end position="1319"/>
    </location>
</feature>
<dbReference type="EMBL" id="OC316912">
    <property type="protein sequence ID" value="CAD7394234.1"/>
    <property type="molecule type" value="Genomic_DNA"/>
</dbReference>